<dbReference type="Proteomes" id="UP000756132">
    <property type="component" value="Chromosome 4"/>
</dbReference>
<keyword evidence="5" id="KW-0732">Signal</keyword>
<keyword evidence="4 10" id="KW-0812">Transmembrane</keyword>
<accession>A0A9Q8P7E7</accession>
<gene>
    <name evidence="12" type="ORF">CLAFUR5_04741</name>
</gene>
<evidence type="ECO:0000256" key="2">
    <source>
        <dbReference type="ARBA" id="ARBA00008203"/>
    </source>
</evidence>
<keyword evidence="6" id="KW-0256">Endoplasmic reticulum</keyword>
<proteinExistence type="inferred from homology"/>
<dbReference type="Pfam" id="PF20520">
    <property type="entry name" value="Ac45-VOA1_TM"/>
    <property type="match status" value="1"/>
</dbReference>
<dbReference type="KEGG" id="ffu:CLAFUR5_04741"/>
<keyword evidence="8 10" id="KW-0472">Membrane</keyword>
<name>A0A9Q8P7E7_PASFU</name>
<dbReference type="EMBL" id="CP090166">
    <property type="protein sequence ID" value="UJO16065.1"/>
    <property type="molecule type" value="Genomic_DNA"/>
</dbReference>
<keyword evidence="13" id="KW-1185">Reference proteome</keyword>
<feature type="transmembrane region" description="Helical" evidence="10">
    <location>
        <begin position="237"/>
        <end position="261"/>
    </location>
</feature>
<keyword evidence="9" id="KW-0961">Cell wall biogenesis/degradation</keyword>
<comment type="subcellular location">
    <subcellularLocation>
        <location evidence="1">Endoplasmic reticulum membrane</location>
        <topology evidence="1">Single-pass type I membrane protein</topology>
    </subcellularLocation>
</comment>
<evidence type="ECO:0000256" key="1">
    <source>
        <dbReference type="ARBA" id="ARBA00004115"/>
    </source>
</evidence>
<dbReference type="OrthoDB" id="9985059at2759"/>
<evidence type="ECO:0000313" key="12">
    <source>
        <dbReference type="EMBL" id="UJO16065.1"/>
    </source>
</evidence>
<keyword evidence="7 10" id="KW-1133">Transmembrane helix</keyword>
<dbReference type="PANTHER" id="PTHR28285">
    <property type="entry name" value="PROTEIN BIG1"/>
    <property type="match status" value="1"/>
</dbReference>
<evidence type="ECO:0000313" key="13">
    <source>
        <dbReference type="Proteomes" id="UP000756132"/>
    </source>
</evidence>
<dbReference type="GO" id="GO:0006078">
    <property type="term" value="P:(1-&gt;6)-beta-D-glucan biosynthetic process"/>
    <property type="evidence" value="ECO:0007669"/>
    <property type="project" value="TreeGrafter"/>
</dbReference>
<comment type="similarity">
    <text evidence="2">Belongs to the BIG1 family.</text>
</comment>
<reference evidence="12" key="1">
    <citation type="submission" date="2021-12" db="EMBL/GenBank/DDBJ databases">
        <authorList>
            <person name="Zaccaron A."/>
            <person name="Stergiopoulos I."/>
        </authorList>
    </citation>
    <scope>NUCLEOTIDE SEQUENCE</scope>
    <source>
        <strain evidence="12">Race5_Kim</strain>
    </source>
</reference>
<dbReference type="GeneID" id="71984619"/>
<evidence type="ECO:0000256" key="3">
    <source>
        <dbReference type="ARBA" id="ARBA00022089"/>
    </source>
</evidence>
<evidence type="ECO:0000256" key="7">
    <source>
        <dbReference type="ARBA" id="ARBA00022989"/>
    </source>
</evidence>
<protein>
    <recommendedName>
        <fullName evidence="3">Protein BIG1</fullName>
    </recommendedName>
</protein>
<dbReference type="RefSeq" id="XP_047760431.1">
    <property type="nucleotide sequence ID" value="XM_047903889.1"/>
</dbReference>
<evidence type="ECO:0000256" key="4">
    <source>
        <dbReference type="ARBA" id="ARBA00022692"/>
    </source>
</evidence>
<dbReference type="GO" id="GO:0005789">
    <property type="term" value="C:endoplasmic reticulum membrane"/>
    <property type="evidence" value="ECO:0007669"/>
    <property type="project" value="UniProtKB-SubCell"/>
</dbReference>
<reference evidence="12" key="2">
    <citation type="journal article" date="2022" name="Microb. Genom.">
        <title>A chromosome-scale genome assembly of the tomato pathogen Cladosporium fulvum reveals a compartmentalized genome architecture and the presence of a dispensable chromosome.</title>
        <authorList>
            <person name="Zaccaron A.Z."/>
            <person name="Chen L.H."/>
            <person name="Samaras A."/>
            <person name="Stergiopoulos I."/>
        </authorList>
    </citation>
    <scope>NUCLEOTIDE SEQUENCE</scope>
    <source>
        <strain evidence="12">Race5_Kim</strain>
    </source>
</reference>
<feature type="domain" description="V-type proton ATPase subunit S1/VOA1 transmembrane" evidence="11">
    <location>
        <begin position="231"/>
        <end position="270"/>
    </location>
</feature>
<evidence type="ECO:0000256" key="5">
    <source>
        <dbReference type="ARBA" id="ARBA00022729"/>
    </source>
</evidence>
<evidence type="ECO:0000256" key="10">
    <source>
        <dbReference type="SAM" id="Phobius"/>
    </source>
</evidence>
<evidence type="ECO:0000256" key="8">
    <source>
        <dbReference type="ARBA" id="ARBA00023136"/>
    </source>
</evidence>
<evidence type="ECO:0000259" key="11">
    <source>
        <dbReference type="Pfam" id="PF20520"/>
    </source>
</evidence>
<dbReference type="AlphaFoldDB" id="A0A9Q8P7E7"/>
<organism evidence="12 13">
    <name type="scientific">Passalora fulva</name>
    <name type="common">Tomato leaf mold</name>
    <name type="synonym">Cladosporium fulvum</name>
    <dbReference type="NCBI Taxonomy" id="5499"/>
    <lineage>
        <taxon>Eukaryota</taxon>
        <taxon>Fungi</taxon>
        <taxon>Dikarya</taxon>
        <taxon>Ascomycota</taxon>
        <taxon>Pezizomycotina</taxon>
        <taxon>Dothideomycetes</taxon>
        <taxon>Dothideomycetidae</taxon>
        <taxon>Mycosphaerellales</taxon>
        <taxon>Mycosphaerellaceae</taxon>
        <taxon>Fulvia</taxon>
    </lineage>
</organism>
<dbReference type="InterPro" id="IPR037654">
    <property type="entry name" value="Big1"/>
</dbReference>
<evidence type="ECO:0000256" key="9">
    <source>
        <dbReference type="ARBA" id="ARBA00023316"/>
    </source>
</evidence>
<dbReference type="PANTHER" id="PTHR28285:SF1">
    <property type="entry name" value="PROTEIN BIG1"/>
    <property type="match status" value="1"/>
</dbReference>
<dbReference type="GO" id="GO:0071555">
    <property type="term" value="P:cell wall organization"/>
    <property type="evidence" value="ECO:0007669"/>
    <property type="project" value="UniProtKB-KW"/>
</dbReference>
<evidence type="ECO:0000256" key="6">
    <source>
        <dbReference type="ARBA" id="ARBA00022824"/>
    </source>
</evidence>
<dbReference type="InterPro" id="IPR046756">
    <property type="entry name" value="VAS1/VOA1_TM"/>
</dbReference>
<sequence length="281" mass="31703">MKSSILPLLLAARTAYGLRDASPFFLLSTEPIDQTTLQSQQLSTSSSLEDSLIASIPCDVSRHIFLEQAGVRSHDLTKGSMPHMQRRIADGKTYKSVVEIPEVMGEVDVRRIAAGVRERCERDQAGEEVILRFQTLVGEEKVEQRRDVMKEADDMIQTALHGMSNYTSHVLVYIGGSIRESEGEGYEMDEPPFHENMHTDLKRDIEHGARRRQTNEQDDFQKDLPLFEKYQFLSPGIFMGLTVALLLFMILYVGISAIAGLEVSYMAFSKEMGPQAQKKQQ</sequence>
<dbReference type="GO" id="GO:0009272">
    <property type="term" value="P:fungal-type cell wall biogenesis"/>
    <property type="evidence" value="ECO:0007669"/>
    <property type="project" value="TreeGrafter"/>
</dbReference>